<keyword evidence="2" id="KW-0963">Cytoplasm</keyword>
<comment type="similarity">
    <text evidence="1 2">Belongs to the universal stress protein A family.</text>
</comment>
<gene>
    <name evidence="4" type="ORF">DFW101_1972</name>
</gene>
<comment type="subcellular location">
    <subcellularLocation>
        <location evidence="2">Cytoplasm</location>
    </subcellularLocation>
</comment>
<dbReference type="eggNOG" id="COG0589">
    <property type="taxonomic scope" value="Bacteria"/>
</dbReference>
<feature type="domain" description="UspA" evidence="3">
    <location>
        <begin position="5"/>
        <end position="144"/>
    </location>
</feature>
<dbReference type="RefSeq" id="WP_009181363.1">
    <property type="nucleotide sequence ID" value="NZ_CM001368.1"/>
</dbReference>
<evidence type="ECO:0000313" key="4">
    <source>
        <dbReference type="EMBL" id="EHJ47978.1"/>
    </source>
</evidence>
<dbReference type="PANTHER" id="PTHR46268">
    <property type="entry name" value="STRESS RESPONSE PROTEIN NHAX"/>
    <property type="match status" value="1"/>
</dbReference>
<evidence type="ECO:0000256" key="2">
    <source>
        <dbReference type="PIRNR" id="PIRNR006276"/>
    </source>
</evidence>
<evidence type="ECO:0000259" key="3">
    <source>
        <dbReference type="Pfam" id="PF00582"/>
    </source>
</evidence>
<dbReference type="CDD" id="cd00293">
    <property type="entry name" value="USP-like"/>
    <property type="match status" value="1"/>
</dbReference>
<name>G7Q6P3_9BACT</name>
<evidence type="ECO:0000256" key="1">
    <source>
        <dbReference type="ARBA" id="ARBA00008791"/>
    </source>
</evidence>
<dbReference type="EMBL" id="CM001368">
    <property type="protein sequence ID" value="EHJ47978.1"/>
    <property type="molecule type" value="Genomic_DNA"/>
</dbReference>
<dbReference type="GO" id="GO:0005737">
    <property type="term" value="C:cytoplasm"/>
    <property type="evidence" value="ECO:0007669"/>
    <property type="project" value="UniProtKB-SubCell"/>
</dbReference>
<sequence length="150" mass="15694">MPTLKKILCAVDFSEGSPRVADYAATLATSSKAEIVCVYVAPSLAEYVGFNVPQAALDTFIGDVVASAETTMDEFVTENFKGLPARGVVLAGYPAEEILKAAETEQADLIVMGTHGRTGIDRIIFGSVAEMVVKTAACPVLTVKPRPGAA</sequence>
<dbReference type="Proteomes" id="UP000004662">
    <property type="component" value="Chromosome"/>
</dbReference>
<proteinExistence type="inferred from homology"/>
<dbReference type="Pfam" id="PF00582">
    <property type="entry name" value="Usp"/>
    <property type="match status" value="1"/>
</dbReference>
<protein>
    <recommendedName>
        <fullName evidence="2">Universal stress protein</fullName>
    </recommendedName>
</protein>
<dbReference type="PRINTS" id="PR01438">
    <property type="entry name" value="UNVRSLSTRESS"/>
</dbReference>
<dbReference type="Gene3D" id="3.40.50.620">
    <property type="entry name" value="HUPs"/>
    <property type="match status" value="1"/>
</dbReference>
<dbReference type="STRING" id="694327.DFW101_1972"/>
<evidence type="ECO:0000313" key="5">
    <source>
        <dbReference type="Proteomes" id="UP000004662"/>
    </source>
</evidence>
<organism evidence="4 5">
    <name type="scientific">Solidesulfovibrio carbinoliphilus subsp. oakridgensis</name>
    <dbReference type="NCBI Taxonomy" id="694327"/>
    <lineage>
        <taxon>Bacteria</taxon>
        <taxon>Pseudomonadati</taxon>
        <taxon>Thermodesulfobacteriota</taxon>
        <taxon>Desulfovibrionia</taxon>
        <taxon>Desulfovibrionales</taxon>
        <taxon>Desulfovibrionaceae</taxon>
        <taxon>Solidesulfovibrio</taxon>
    </lineage>
</organism>
<dbReference type="PANTHER" id="PTHR46268:SF22">
    <property type="entry name" value="SENSOR PROTEIN KDPD-RELATED"/>
    <property type="match status" value="1"/>
</dbReference>
<dbReference type="InterPro" id="IPR006015">
    <property type="entry name" value="Universal_stress_UspA"/>
</dbReference>
<dbReference type="OrthoDB" id="9788959at2"/>
<dbReference type="InterPro" id="IPR006016">
    <property type="entry name" value="UspA"/>
</dbReference>
<accession>G7Q6P3</accession>
<dbReference type="HOGENOM" id="CLU_049301_11_2_7"/>
<dbReference type="InterPro" id="IPR014729">
    <property type="entry name" value="Rossmann-like_a/b/a_fold"/>
</dbReference>
<dbReference type="AlphaFoldDB" id="G7Q6P3"/>
<reference evidence="5" key="1">
    <citation type="journal article" date="2015" name="Genome Announc.">
        <title>High-Quality Draft Genome Sequence of Desulfovibrio carbinoliphilus FW-101-2B, an Organic Acid-Oxidizing Sulfate-Reducing Bacterium Isolated from Uranium(VI)-Contaminated Groundwater.</title>
        <authorList>
            <person name="Ramsay B.D."/>
            <person name="Hwang C."/>
            <person name="Woo H.L."/>
            <person name="Carroll S.L."/>
            <person name="Lucas S."/>
            <person name="Han J."/>
            <person name="Lapidus A.L."/>
            <person name="Cheng J.F."/>
            <person name="Goodwin L.A."/>
            <person name="Pitluck S."/>
            <person name="Peters L."/>
            <person name="Chertkov O."/>
            <person name="Held B."/>
            <person name="Detter J.C."/>
            <person name="Han C.S."/>
            <person name="Tapia R."/>
            <person name="Land M.L."/>
            <person name="Hauser L.J."/>
            <person name="Kyrpides N.C."/>
            <person name="Ivanova N.N."/>
            <person name="Mikhailova N."/>
            <person name="Pagani I."/>
            <person name="Woyke T."/>
            <person name="Arkin A.P."/>
            <person name="Dehal P."/>
            <person name="Chivian D."/>
            <person name="Criddle C.S."/>
            <person name="Wu W."/>
            <person name="Chakraborty R."/>
            <person name="Hazen T.C."/>
            <person name="Fields M.W."/>
        </authorList>
    </citation>
    <scope>NUCLEOTIDE SEQUENCE [LARGE SCALE GENOMIC DNA]</scope>
    <source>
        <strain evidence="5">FW-101-2B</strain>
    </source>
</reference>
<dbReference type="SUPFAM" id="SSF52402">
    <property type="entry name" value="Adenine nucleotide alpha hydrolases-like"/>
    <property type="match status" value="1"/>
</dbReference>
<dbReference type="PIRSF" id="PIRSF006276">
    <property type="entry name" value="UspA"/>
    <property type="match status" value="1"/>
</dbReference>
<keyword evidence="5" id="KW-1185">Reference proteome</keyword>